<evidence type="ECO:0008006" key="3">
    <source>
        <dbReference type="Google" id="ProtNLM"/>
    </source>
</evidence>
<proteinExistence type="predicted"/>
<keyword evidence="2" id="KW-1185">Reference proteome</keyword>
<evidence type="ECO:0000313" key="1">
    <source>
        <dbReference type="EMBL" id="MBB6050423.1"/>
    </source>
</evidence>
<organism evidence="1 2">
    <name type="scientific">Armatimonas rosea</name>
    <dbReference type="NCBI Taxonomy" id="685828"/>
    <lineage>
        <taxon>Bacteria</taxon>
        <taxon>Bacillati</taxon>
        <taxon>Armatimonadota</taxon>
        <taxon>Armatimonadia</taxon>
        <taxon>Armatimonadales</taxon>
        <taxon>Armatimonadaceae</taxon>
        <taxon>Armatimonas</taxon>
    </lineage>
</organism>
<dbReference type="Proteomes" id="UP000520814">
    <property type="component" value="Unassembled WGS sequence"/>
</dbReference>
<name>A0A7W9SQN0_ARMRO</name>
<sequence length="244" mass="27721">MPDAFSQTLVLATRLREELGMVPTEVFDPIAVLESAYPVACVAIPSLCVGAIRQWLEQRVESFPAQLLLAEQEDRPLHGAVLAWRGVGLLLADEHDPWIEQRYTYAHEGAHFLLEHYFPRQEALRCLGERIRPVLNGERPPTLEERSDALLRNTALAWHAHLFPKDAQGRQFAEERADWLACGLLVPPEVILQGEQKQVSADEVADTYQIPLAIAKEYVLRLSYEQRPKNNCVLLERLASYNHI</sequence>
<evidence type="ECO:0000313" key="2">
    <source>
        <dbReference type="Proteomes" id="UP000520814"/>
    </source>
</evidence>
<protein>
    <recommendedName>
        <fullName evidence="3">IrrE N-terminal-like domain-containing protein</fullName>
    </recommendedName>
</protein>
<dbReference type="AlphaFoldDB" id="A0A7W9SQN0"/>
<accession>A0A7W9SQN0</accession>
<reference evidence="1 2" key="1">
    <citation type="submission" date="2020-08" db="EMBL/GenBank/DDBJ databases">
        <title>Genomic Encyclopedia of Type Strains, Phase IV (KMG-IV): sequencing the most valuable type-strain genomes for metagenomic binning, comparative biology and taxonomic classification.</title>
        <authorList>
            <person name="Goeker M."/>
        </authorList>
    </citation>
    <scope>NUCLEOTIDE SEQUENCE [LARGE SCALE GENOMIC DNA]</scope>
    <source>
        <strain evidence="1 2">DSM 23562</strain>
    </source>
</reference>
<gene>
    <name evidence="1" type="ORF">HNQ39_002214</name>
</gene>
<comment type="caution">
    <text evidence="1">The sequence shown here is derived from an EMBL/GenBank/DDBJ whole genome shotgun (WGS) entry which is preliminary data.</text>
</comment>
<dbReference type="EMBL" id="JACHGW010000002">
    <property type="protein sequence ID" value="MBB6050423.1"/>
    <property type="molecule type" value="Genomic_DNA"/>
</dbReference>
<dbReference type="RefSeq" id="WP_184195346.1">
    <property type="nucleotide sequence ID" value="NZ_JACHGW010000002.1"/>
</dbReference>